<sequence>MDSKYSTPIYLKGRDAGESICDVRAHGPSEFEIDERVVDVRSSSSSPTSPTPLHTHNDDPPLAQTRGTLTTVAASPSLDDDHLRAHSRAARAPQSPGRFRSPPPSPSHRHPLAVPCPRHRNFTAPRDDPPPPRPRLRPPTRSSSSAPTPSPAPGVAALDTARRVPRARAHHRDGRSNPPTHQTHLGERDNARNDAARRLPPPRRCTVHAHDDAPPLAFPRGVFFFLSFSFRLPHTPKPPARSRNPPQSPPPTALATPRHRHVTAPRDDTHLHAHPLLLILPTTHALRCRRRREGRHRAPRADPPNPVATAAKSAPCPLKRGEHDDAGPMATRTAQRRRGVPDSQETRGRTRQEGTGSGRRGHSSERRAPCPSFDVFIAGRESAGAAGRQDGGRDRARVANEPGPVLALAPTYAVPRAPSTALPVPTSSRARPSAHRPPRSPSPALPVPLAPAHASAIPRAPRPRELPRPPPSPATAFPFPDSAYSRFAGV</sequence>
<keyword evidence="3" id="KW-1185">Reference proteome</keyword>
<gene>
    <name evidence="2" type="ORF">PLICRDRAFT_180662</name>
</gene>
<dbReference type="Proteomes" id="UP000053263">
    <property type="component" value="Unassembled WGS sequence"/>
</dbReference>
<name>A0A0C9SPZ8_PLICR</name>
<feature type="compositionally biased region" description="Basic and acidic residues" evidence="1">
    <location>
        <begin position="184"/>
        <end position="197"/>
    </location>
</feature>
<evidence type="ECO:0000313" key="3">
    <source>
        <dbReference type="Proteomes" id="UP000053263"/>
    </source>
</evidence>
<feature type="compositionally biased region" description="Low complexity" evidence="1">
    <location>
        <begin position="42"/>
        <end position="52"/>
    </location>
</feature>
<feature type="compositionally biased region" description="Basic residues" evidence="1">
    <location>
        <begin position="289"/>
        <end position="298"/>
    </location>
</feature>
<reference evidence="2 3" key="1">
    <citation type="submission" date="2014-06" db="EMBL/GenBank/DDBJ databases">
        <title>Evolutionary Origins and Diversification of the Mycorrhizal Mutualists.</title>
        <authorList>
            <consortium name="DOE Joint Genome Institute"/>
            <consortium name="Mycorrhizal Genomics Consortium"/>
            <person name="Kohler A."/>
            <person name="Kuo A."/>
            <person name="Nagy L.G."/>
            <person name="Floudas D."/>
            <person name="Copeland A."/>
            <person name="Barry K.W."/>
            <person name="Cichocki N."/>
            <person name="Veneault-Fourrey C."/>
            <person name="LaButti K."/>
            <person name="Lindquist E.A."/>
            <person name="Lipzen A."/>
            <person name="Lundell T."/>
            <person name="Morin E."/>
            <person name="Murat C."/>
            <person name="Riley R."/>
            <person name="Ohm R."/>
            <person name="Sun H."/>
            <person name="Tunlid A."/>
            <person name="Henrissat B."/>
            <person name="Grigoriev I.V."/>
            <person name="Hibbett D.S."/>
            <person name="Martin F."/>
        </authorList>
    </citation>
    <scope>NUCLEOTIDE SEQUENCE [LARGE SCALE GENOMIC DNA]</scope>
    <source>
        <strain evidence="2 3">FD-325 SS-3</strain>
    </source>
</reference>
<dbReference type="AlphaFoldDB" id="A0A0C9SPZ8"/>
<dbReference type="EMBL" id="KN832581">
    <property type="protein sequence ID" value="KII83162.1"/>
    <property type="molecule type" value="Genomic_DNA"/>
</dbReference>
<proteinExistence type="predicted"/>
<accession>A0A0C9SPZ8</accession>
<evidence type="ECO:0000313" key="2">
    <source>
        <dbReference type="EMBL" id="KII83162.1"/>
    </source>
</evidence>
<organism evidence="2 3">
    <name type="scientific">Plicaturopsis crispa FD-325 SS-3</name>
    <dbReference type="NCBI Taxonomy" id="944288"/>
    <lineage>
        <taxon>Eukaryota</taxon>
        <taxon>Fungi</taxon>
        <taxon>Dikarya</taxon>
        <taxon>Basidiomycota</taxon>
        <taxon>Agaricomycotina</taxon>
        <taxon>Agaricomycetes</taxon>
        <taxon>Agaricomycetidae</taxon>
        <taxon>Amylocorticiales</taxon>
        <taxon>Amylocorticiaceae</taxon>
        <taxon>Plicatura</taxon>
        <taxon>Plicaturopsis crispa</taxon>
    </lineage>
</organism>
<feature type="compositionally biased region" description="Basic residues" evidence="1">
    <location>
        <begin position="107"/>
        <end position="121"/>
    </location>
</feature>
<feature type="compositionally biased region" description="Polar residues" evidence="1">
    <location>
        <begin position="65"/>
        <end position="74"/>
    </location>
</feature>
<dbReference type="HOGENOM" id="CLU_556820_0_0_1"/>
<feature type="region of interest" description="Disordered" evidence="1">
    <location>
        <begin position="235"/>
        <end position="257"/>
    </location>
</feature>
<feature type="compositionally biased region" description="Low complexity" evidence="1">
    <location>
        <begin position="450"/>
        <end position="459"/>
    </location>
</feature>
<protein>
    <submittedName>
        <fullName evidence="2">Uncharacterized protein</fullName>
    </submittedName>
</protein>
<evidence type="ECO:0000256" key="1">
    <source>
        <dbReference type="SAM" id="MobiDB-lite"/>
    </source>
</evidence>
<feature type="compositionally biased region" description="Basic residues" evidence="1">
    <location>
        <begin position="163"/>
        <end position="173"/>
    </location>
</feature>
<feature type="region of interest" description="Disordered" evidence="1">
    <location>
        <begin position="34"/>
        <end position="208"/>
    </location>
</feature>
<feature type="compositionally biased region" description="Pro residues" evidence="1">
    <location>
        <begin position="439"/>
        <end position="449"/>
    </location>
</feature>
<feature type="region of interest" description="Disordered" evidence="1">
    <location>
        <begin position="410"/>
        <end position="481"/>
    </location>
</feature>
<feature type="region of interest" description="Disordered" evidence="1">
    <location>
        <begin position="289"/>
        <end position="369"/>
    </location>
</feature>